<comment type="similarity">
    <text evidence="1">Belongs to the UPF0235 family.</text>
</comment>
<feature type="region of interest" description="Disordered" evidence="2">
    <location>
        <begin position="333"/>
        <end position="352"/>
    </location>
</feature>
<keyword evidence="5" id="KW-1185">Reference proteome</keyword>
<feature type="domain" description="WW" evidence="3">
    <location>
        <begin position="161"/>
        <end position="188"/>
    </location>
</feature>
<evidence type="ECO:0000259" key="3">
    <source>
        <dbReference type="PROSITE" id="PS50020"/>
    </source>
</evidence>
<evidence type="ECO:0000256" key="1">
    <source>
        <dbReference type="ARBA" id="ARBA00010364"/>
    </source>
</evidence>
<dbReference type="CDD" id="cd00201">
    <property type="entry name" value="WW"/>
    <property type="match status" value="1"/>
</dbReference>
<dbReference type="OrthoDB" id="201907at2759"/>
<accession>A0A8J2SE62</accession>
<dbReference type="Proteomes" id="UP000789595">
    <property type="component" value="Unassembled WGS sequence"/>
</dbReference>
<evidence type="ECO:0000313" key="4">
    <source>
        <dbReference type="EMBL" id="CAH0370310.1"/>
    </source>
</evidence>
<dbReference type="AlphaFoldDB" id="A0A8J2SE62"/>
<proteinExistence type="inferred from homology"/>
<feature type="non-terminal residue" evidence="4">
    <location>
        <position position="1"/>
    </location>
</feature>
<evidence type="ECO:0000256" key="2">
    <source>
        <dbReference type="SAM" id="MobiDB-lite"/>
    </source>
</evidence>
<dbReference type="InterPro" id="IPR036591">
    <property type="entry name" value="YggU-like_sf"/>
</dbReference>
<dbReference type="SMART" id="SM01152">
    <property type="entry name" value="DUF167"/>
    <property type="match status" value="1"/>
</dbReference>
<feature type="compositionally biased region" description="Basic and acidic residues" evidence="2">
    <location>
        <begin position="333"/>
        <end position="345"/>
    </location>
</feature>
<evidence type="ECO:0000313" key="5">
    <source>
        <dbReference type="Proteomes" id="UP000789595"/>
    </source>
</evidence>
<dbReference type="SUPFAM" id="SSF69786">
    <property type="entry name" value="YggU-like"/>
    <property type="match status" value="1"/>
</dbReference>
<gene>
    <name evidence="4" type="ORF">PECAL_3P01880</name>
</gene>
<comment type="caution">
    <text evidence="4">The sequence shown here is derived from an EMBL/GenBank/DDBJ whole genome shotgun (WGS) entry which is preliminary data.</text>
</comment>
<dbReference type="Gene3D" id="2.20.70.10">
    <property type="match status" value="1"/>
</dbReference>
<protein>
    <recommendedName>
        <fullName evidence="3">WW domain-containing protein</fullName>
    </recommendedName>
</protein>
<dbReference type="InterPro" id="IPR036020">
    <property type="entry name" value="WW_dom_sf"/>
</dbReference>
<feature type="region of interest" description="Disordered" evidence="2">
    <location>
        <begin position="46"/>
        <end position="123"/>
    </location>
</feature>
<dbReference type="InterPro" id="IPR003746">
    <property type="entry name" value="DUF167"/>
</dbReference>
<dbReference type="PROSITE" id="PS01159">
    <property type="entry name" value="WW_DOMAIN_1"/>
    <property type="match status" value="1"/>
</dbReference>
<organism evidence="4 5">
    <name type="scientific">Pelagomonas calceolata</name>
    <dbReference type="NCBI Taxonomy" id="35677"/>
    <lineage>
        <taxon>Eukaryota</taxon>
        <taxon>Sar</taxon>
        <taxon>Stramenopiles</taxon>
        <taxon>Ochrophyta</taxon>
        <taxon>Pelagophyceae</taxon>
        <taxon>Pelagomonadales</taxon>
        <taxon>Pelagomonadaceae</taxon>
        <taxon>Pelagomonas</taxon>
    </lineage>
</organism>
<dbReference type="InterPro" id="IPR001202">
    <property type="entry name" value="WW_dom"/>
</dbReference>
<feature type="compositionally biased region" description="Pro residues" evidence="2">
    <location>
        <begin position="46"/>
        <end position="71"/>
    </location>
</feature>
<dbReference type="Gene3D" id="3.30.1200.10">
    <property type="entry name" value="YggU-like"/>
    <property type="match status" value="1"/>
</dbReference>
<sequence length="352" mass="38609">AERRDGETAVVIIQLRRRPRTALNAANMYAPPMGVPPPMAGVPPQMGMPPPPMGGMAPPPMGGMAPPPMMPPQQQAAPMPEPPPLVLPRVAAAARAENDDEPPPPGDDVDEGAKSPPPEFFDDPLPCEVAYGVEEEKKGREAALLAAGGPVAPVEPTPAHGWRVVANGGVRYWYNERTGVSQWEEPAEVSGKDQPAKLYDPAVGPKNDDFDALCQAAEGDSICEPIGDGVLLRVIVKPAQEEDAVLDVKDYAALVALRAPIEDRWCNQALLAFCRRALHVPQRERNAVKITDGDESLDKIVHIPALSPKEVVKRLHKKKDFEVDTNDVEKWIRHTERKQKEEERRMKRRKWA</sequence>
<name>A0A8J2SE62_9STRA</name>
<dbReference type="EMBL" id="CAKKNE010000003">
    <property type="protein sequence ID" value="CAH0370310.1"/>
    <property type="molecule type" value="Genomic_DNA"/>
</dbReference>
<dbReference type="SUPFAM" id="SSF51045">
    <property type="entry name" value="WW domain"/>
    <property type="match status" value="1"/>
</dbReference>
<reference evidence="4" key="1">
    <citation type="submission" date="2021-11" db="EMBL/GenBank/DDBJ databases">
        <authorList>
            <consortium name="Genoscope - CEA"/>
            <person name="William W."/>
        </authorList>
    </citation>
    <scope>NUCLEOTIDE SEQUENCE</scope>
</reference>
<feature type="compositionally biased region" description="Acidic residues" evidence="2">
    <location>
        <begin position="98"/>
        <end position="110"/>
    </location>
</feature>
<dbReference type="PROSITE" id="PS50020">
    <property type="entry name" value="WW_DOMAIN_2"/>
    <property type="match status" value="1"/>
</dbReference>